<evidence type="ECO:0000313" key="3">
    <source>
        <dbReference type="Proteomes" id="UP000468687"/>
    </source>
</evidence>
<dbReference type="PANTHER" id="PTHR22642:SF2">
    <property type="entry name" value="PROTEIN LONG AFTER FAR-RED 3"/>
    <property type="match status" value="1"/>
</dbReference>
<reference evidence="2 3" key="1">
    <citation type="journal article" date="2014" name="Int. J. Syst. Evol. Microbiol.">
        <title>Nocardioides zeae sp. nov., isolated from the stem of Zea mays.</title>
        <authorList>
            <person name="Glaeser S.P."/>
            <person name="McInroy J.A."/>
            <person name="Busse H.J."/>
            <person name="Kampfer P."/>
        </authorList>
    </citation>
    <scope>NUCLEOTIDE SEQUENCE [LARGE SCALE GENOMIC DNA]</scope>
    <source>
        <strain evidence="2 3">JCM 30728</strain>
    </source>
</reference>
<keyword evidence="2" id="KW-0378">Hydrolase</keyword>
<accession>A0A6P0HNP2</accession>
<dbReference type="RefSeq" id="WP_163772773.1">
    <property type="nucleotide sequence ID" value="NZ_JAAGXA010000008.1"/>
</dbReference>
<gene>
    <name evidence="2" type="ORF">G3T38_13260</name>
</gene>
<sequence>MSTLLIRQARLVPVGPAVTAGPSPRPVDVVVTDGRVTAVGADLPVHPGATAAEVVDAEGRWLIPGLWDQHVHLGQWTLASQRLDLAAARSPEDATRMVAERLAEQPGHPVIGWGHRSGGWERDVTVSELDAVSGEVPVVLISGDGHHAWLNTTALLHLAMPVRDSVVREKEWFAAYARLSTLVGDDGTSPAAYRRALDTAASLGVVGLVDFEFSGGAADWLHRWEQGCDRLRVRMSTYAEGLDEVLSLGLRTGDVLPGVADVTGPHDDRLQMGPLKIISDGSLNTRTAWCCEPYADAHRLEYPAGQPNLSGAELRTLLERAHAAGLEVATHAIGDAAVAAALAAYATTGARGSIEHAQMVGRADSRRMAELGIRASVQPAHLLDDRDLTEKIWQERSSRCFAFRWMLDDGVELALGSDAPVSPLDPWLAMAAAVHRSADEREPWHGEQALTVAEALAASTDGWGTVAPGHPGDLVLLDADPYAAFDSSAEQGAWLREMPVAATYVAGEAVYGAGIELG</sequence>
<proteinExistence type="predicted"/>
<keyword evidence="3" id="KW-1185">Reference proteome</keyword>
<dbReference type="Proteomes" id="UP000468687">
    <property type="component" value="Unassembled WGS sequence"/>
</dbReference>
<dbReference type="InterPro" id="IPR013108">
    <property type="entry name" value="Amidohydro_3"/>
</dbReference>
<dbReference type="InterPro" id="IPR032466">
    <property type="entry name" value="Metal_Hydrolase"/>
</dbReference>
<evidence type="ECO:0000313" key="2">
    <source>
        <dbReference type="EMBL" id="NEN79245.1"/>
    </source>
</evidence>
<dbReference type="GO" id="GO:0016810">
    <property type="term" value="F:hydrolase activity, acting on carbon-nitrogen (but not peptide) bonds"/>
    <property type="evidence" value="ECO:0007669"/>
    <property type="project" value="InterPro"/>
</dbReference>
<dbReference type="AlphaFoldDB" id="A0A6P0HNP2"/>
<dbReference type="EMBL" id="JAAGXA010000008">
    <property type="protein sequence ID" value="NEN79245.1"/>
    <property type="molecule type" value="Genomic_DNA"/>
</dbReference>
<protein>
    <submittedName>
        <fullName evidence="2">Amidohydrolase family protein</fullName>
    </submittedName>
</protein>
<name>A0A6P0HNP2_9ACTN</name>
<comment type="caution">
    <text evidence="2">The sequence shown here is derived from an EMBL/GenBank/DDBJ whole genome shotgun (WGS) entry which is preliminary data.</text>
</comment>
<dbReference type="Gene3D" id="3.20.20.140">
    <property type="entry name" value="Metal-dependent hydrolases"/>
    <property type="match status" value="1"/>
</dbReference>
<evidence type="ECO:0000259" key="1">
    <source>
        <dbReference type="Pfam" id="PF07969"/>
    </source>
</evidence>
<feature type="domain" description="Amidohydrolase 3" evidence="1">
    <location>
        <begin position="53"/>
        <end position="511"/>
    </location>
</feature>
<dbReference type="Gene3D" id="3.10.310.70">
    <property type="match status" value="1"/>
</dbReference>
<dbReference type="SUPFAM" id="SSF51338">
    <property type="entry name" value="Composite domain of metallo-dependent hydrolases"/>
    <property type="match status" value="1"/>
</dbReference>
<dbReference type="InterPro" id="IPR011059">
    <property type="entry name" value="Metal-dep_hydrolase_composite"/>
</dbReference>
<dbReference type="Gene3D" id="2.30.40.10">
    <property type="entry name" value="Urease, subunit C, domain 1"/>
    <property type="match status" value="1"/>
</dbReference>
<organism evidence="2 3">
    <name type="scientific">Nocardioides zeae</name>
    <dbReference type="NCBI Taxonomy" id="1457234"/>
    <lineage>
        <taxon>Bacteria</taxon>
        <taxon>Bacillati</taxon>
        <taxon>Actinomycetota</taxon>
        <taxon>Actinomycetes</taxon>
        <taxon>Propionibacteriales</taxon>
        <taxon>Nocardioidaceae</taxon>
        <taxon>Nocardioides</taxon>
    </lineage>
</organism>
<dbReference type="PANTHER" id="PTHR22642">
    <property type="entry name" value="IMIDAZOLONEPROPIONASE"/>
    <property type="match status" value="1"/>
</dbReference>
<dbReference type="SUPFAM" id="SSF51556">
    <property type="entry name" value="Metallo-dependent hydrolases"/>
    <property type="match status" value="1"/>
</dbReference>
<dbReference type="Pfam" id="PF07969">
    <property type="entry name" value="Amidohydro_3"/>
    <property type="match status" value="1"/>
</dbReference>